<keyword evidence="1" id="KW-1133">Transmembrane helix</keyword>
<proteinExistence type="predicted"/>
<reference evidence="2 3" key="1">
    <citation type="submission" date="2020-02" db="EMBL/GenBank/DDBJ databases">
        <authorList>
            <person name="Ferguson B K."/>
        </authorList>
    </citation>
    <scope>NUCLEOTIDE SEQUENCE [LARGE SCALE GENOMIC DNA]</scope>
</reference>
<sequence length="255" mass="28476">LISLTAAESSTRRLDLRSKSSTYRPGLMQLIRTNLTSLYLQHLYAISFFCSRPGRSLTCLGYSQMIRTGSDGFTAVHRSLQYAPRCDLVCTSRLCPCLFVGPAPSSSLRLGRNRTRNSCTRSPSAWDSVAWTVPASRCCYMGPATSWPANISCSPLLYGRCTMRGFFLPHDVLHYGRLPWPLTVALPWHLTVAITVANYVVSITAITVILDEQLWGRLKKIVSILFFYAFFFYGRSSTLYTAEIKTIPFCAGAPL</sequence>
<organism evidence="2 3">
    <name type="scientific">Trichogramma brassicae</name>
    <dbReference type="NCBI Taxonomy" id="86971"/>
    <lineage>
        <taxon>Eukaryota</taxon>
        <taxon>Metazoa</taxon>
        <taxon>Ecdysozoa</taxon>
        <taxon>Arthropoda</taxon>
        <taxon>Hexapoda</taxon>
        <taxon>Insecta</taxon>
        <taxon>Pterygota</taxon>
        <taxon>Neoptera</taxon>
        <taxon>Endopterygota</taxon>
        <taxon>Hymenoptera</taxon>
        <taxon>Apocrita</taxon>
        <taxon>Proctotrupomorpha</taxon>
        <taxon>Chalcidoidea</taxon>
        <taxon>Trichogrammatidae</taxon>
        <taxon>Trichogramma</taxon>
    </lineage>
</organism>
<gene>
    <name evidence="2" type="ORF">TBRA_LOCUS1938</name>
</gene>
<feature type="transmembrane region" description="Helical" evidence="1">
    <location>
        <begin position="221"/>
        <end position="240"/>
    </location>
</feature>
<dbReference type="AlphaFoldDB" id="A0A6H5I531"/>
<keyword evidence="3" id="KW-1185">Reference proteome</keyword>
<evidence type="ECO:0000256" key="1">
    <source>
        <dbReference type="SAM" id="Phobius"/>
    </source>
</evidence>
<accession>A0A6H5I531</accession>
<dbReference type="Proteomes" id="UP000479190">
    <property type="component" value="Unassembled WGS sequence"/>
</dbReference>
<feature type="non-terminal residue" evidence="2">
    <location>
        <position position="1"/>
    </location>
</feature>
<protein>
    <submittedName>
        <fullName evidence="2">Uncharacterized protein</fullName>
    </submittedName>
</protein>
<name>A0A6H5I531_9HYME</name>
<feature type="transmembrane region" description="Helical" evidence="1">
    <location>
        <begin position="186"/>
        <end position="209"/>
    </location>
</feature>
<keyword evidence="1" id="KW-0472">Membrane</keyword>
<evidence type="ECO:0000313" key="2">
    <source>
        <dbReference type="EMBL" id="CAB0029914.1"/>
    </source>
</evidence>
<dbReference type="EMBL" id="CADCXV010000372">
    <property type="protein sequence ID" value="CAB0029914.1"/>
    <property type="molecule type" value="Genomic_DNA"/>
</dbReference>
<evidence type="ECO:0000313" key="3">
    <source>
        <dbReference type="Proteomes" id="UP000479190"/>
    </source>
</evidence>
<keyword evidence="1" id="KW-0812">Transmembrane</keyword>